<evidence type="ECO:0000256" key="1">
    <source>
        <dbReference type="SAM" id="MobiDB-lite"/>
    </source>
</evidence>
<gene>
    <name evidence="3" type="ORF">B0T16DRAFT_309377</name>
</gene>
<proteinExistence type="predicted"/>
<feature type="region of interest" description="Disordered" evidence="1">
    <location>
        <begin position="193"/>
        <end position="213"/>
    </location>
</feature>
<accession>A0AA39XQW8</accession>
<dbReference type="Pfam" id="PF06985">
    <property type="entry name" value="HET"/>
    <property type="match status" value="1"/>
</dbReference>
<evidence type="ECO:0000259" key="2">
    <source>
        <dbReference type="Pfam" id="PF06985"/>
    </source>
</evidence>
<evidence type="ECO:0000313" key="4">
    <source>
        <dbReference type="Proteomes" id="UP001174936"/>
    </source>
</evidence>
<sequence>AKISDRSDSDECFGFLKTCLDNCLSTHAECARPTPLSSMPRRVLKIDVTQELADGSNIALYEPPSDFHADYVALSHCWGKHQPLRSLTSNHQSLIQDGIRLTQLSPVFRDAVRVCYRMGIEHLWIDSLCIIQDSKEDWERESARMCDYYENALFTISAASSPDGSVPFLRRRPERWKQQAFPFHHDDKNKTTTVMARRRPRGPSRGSSTVQTQVEDDEALLTRAWVFQEGQLSKRVVEYTASALIWACHSKKELAEGGVKRGAYSHLCNQELSNLRADKVLETWQALVAQFSARELTHATDCLPALSGLAQKFHSQMGWRYMAGLWEEHLAVGLCWEVERSVARTETALTTDINSVKYIAPTWSWASAGQRIAFCGGWSGSLRYENLVEVEDVACQVDGLNPFGRISNGSLTLKGTAFTISLSQHSTTR</sequence>
<dbReference type="InterPro" id="IPR010730">
    <property type="entry name" value="HET"/>
</dbReference>
<dbReference type="AlphaFoldDB" id="A0AA39XQW8"/>
<evidence type="ECO:0000313" key="3">
    <source>
        <dbReference type="EMBL" id="KAK0638567.1"/>
    </source>
</evidence>
<dbReference type="EMBL" id="JAULSV010000007">
    <property type="protein sequence ID" value="KAK0638567.1"/>
    <property type="molecule type" value="Genomic_DNA"/>
</dbReference>
<reference evidence="3" key="1">
    <citation type="submission" date="2023-06" db="EMBL/GenBank/DDBJ databases">
        <title>Genome-scale phylogeny and comparative genomics of the fungal order Sordariales.</title>
        <authorList>
            <consortium name="Lawrence Berkeley National Laboratory"/>
            <person name="Hensen N."/>
            <person name="Bonometti L."/>
            <person name="Westerberg I."/>
            <person name="Brannstrom I.O."/>
            <person name="Guillou S."/>
            <person name="Cros-Aarteil S."/>
            <person name="Calhoun S."/>
            <person name="Haridas S."/>
            <person name="Kuo A."/>
            <person name="Mondo S."/>
            <person name="Pangilinan J."/>
            <person name="Riley R."/>
            <person name="Labutti K."/>
            <person name="Andreopoulos B."/>
            <person name="Lipzen A."/>
            <person name="Chen C."/>
            <person name="Yanf M."/>
            <person name="Daum C."/>
            <person name="Ng V."/>
            <person name="Clum A."/>
            <person name="Steindorff A."/>
            <person name="Ohm R."/>
            <person name="Martin F."/>
            <person name="Silar P."/>
            <person name="Natvig D."/>
            <person name="Lalanne C."/>
            <person name="Gautier V."/>
            <person name="Ament-Velasquez S.L."/>
            <person name="Kruys A."/>
            <person name="Hutchinson M.I."/>
            <person name="Powell A.J."/>
            <person name="Barry K."/>
            <person name="Miller A.N."/>
            <person name="Grigoriev I.V."/>
            <person name="Debuchy R."/>
            <person name="Gladieux P."/>
            <person name="Thoren M.H."/>
            <person name="Johannesson H."/>
        </authorList>
    </citation>
    <scope>NUCLEOTIDE SEQUENCE</scope>
    <source>
        <strain evidence="3">SMH2532-1</strain>
    </source>
</reference>
<feature type="non-terminal residue" evidence="3">
    <location>
        <position position="1"/>
    </location>
</feature>
<comment type="caution">
    <text evidence="3">The sequence shown here is derived from an EMBL/GenBank/DDBJ whole genome shotgun (WGS) entry which is preliminary data.</text>
</comment>
<dbReference type="PANTHER" id="PTHR33112">
    <property type="entry name" value="DOMAIN PROTEIN, PUTATIVE-RELATED"/>
    <property type="match status" value="1"/>
</dbReference>
<feature type="domain" description="Heterokaryon incompatibility" evidence="2">
    <location>
        <begin position="71"/>
        <end position="229"/>
    </location>
</feature>
<dbReference type="PANTHER" id="PTHR33112:SF13">
    <property type="entry name" value="HETEROKARYON INCOMPATIBILITY DOMAIN-CONTAINING PROTEIN"/>
    <property type="match status" value="1"/>
</dbReference>
<organism evidence="3 4">
    <name type="scientific">Cercophora newfieldiana</name>
    <dbReference type="NCBI Taxonomy" id="92897"/>
    <lineage>
        <taxon>Eukaryota</taxon>
        <taxon>Fungi</taxon>
        <taxon>Dikarya</taxon>
        <taxon>Ascomycota</taxon>
        <taxon>Pezizomycotina</taxon>
        <taxon>Sordariomycetes</taxon>
        <taxon>Sordariomycetidae</taxon>
        <taxon>Sordariales</taxon>
        <taxon>Lasiosphaeriaceae</taxon>
        <taxon>Cercophora</taxon>
    </lineage>
</organism>
<dbReference type="Proteomes" id="UP001174936">
    <property type="component" value="Unassembled WGS sequence"/>
</dbReference>
<feature type="non-terminal residue" evidence="3">
    <location>
        <position position="429"/>
    </location>
</feature>
<protein>
    <submittedName>
        <fullName evidence="3">Heterokaryon incompatibility protein-domain-containing protein</fullName>
    </submittedName>
</protein>
<keyword evidence="4" id="KW-1185">Reference proteome</keyword>
<name>A0AA39XQW8_9PEZI</name>